<proteinExistence type="predicted"/>
<sequence>MRFPRSTLSTLMIAALLFSGCAATPAPKDEIEVVPDPAGSGAVASTPSTEASPTASAAPIGWELPASWMDDMPPLSGLTVRSTRVAIGVDGVLREATVLVEGSHEPEAAAWIASLPDVPVTTHADFSTASGDTEIRLSSGSTVSGTAGDLPAGWRESMPLGPDGTGYAFAGTIYTVLADGSAPEPPTFDLGFDGVSNVSSYRAWLEEQPGWTVTTLSDRMFTGESADFTVSGMIGSDGTDELTITPLRWDVPGVDALKP</sequence>
<comment type="caution">
    <text evidence="3">The sequence shown here is derived from an EMBL/GenBank/DDBJ whole genome shotgun (WGS) entry which is preliminary data.</text>
</comment>
<feature type="signal peptide" evidence="2">
    <location>
        <begin position="1"/>
        <end position="22"/>
    </location>
</feature>
<name>A0A7W7BR33_9MICO</name>
<dbReference type="PROSITE" id="PS51257">
    <property type="entry name" value="PROKAR_LIPOPROTEIN"/>
    <property type="match status" value="1"/>
</dbReference>
<accession>A0A7W7BR33</accession>
<keyword evidence="4" id="KW-1185">Reference proteome</keyword>
<gene>
    <name evidence="3" type="ORF">BKA24_000863</name>
</gene>
<reference evidence="3 4" key="1">
    <citation type="submission" date="2020-08" db="EMBL/GenBank/DDBJ databases">
        <title>Sequencing the genomes of 1000 actinobacteria strains.</title>
        <authorList>
            <person name="Klenk H.-P."/>
        </authorList>
    </citation>
    <scope>NUCLEOTIDE SEQUENCE [LARGE SCALE GENOMIC DNA]</scope>
    <source>
        <strain evidence="3 4">DSM 24947</strain>
    </source>
</reference>
<evidence type="ECO:0000256" key="2">
    <source>
        <dbReference type="SAM" id="SignalP"/>
    </source>
</evidence>
<feature type="chain" id="PRO_5038972388" description="Lipoprotein LprG" evidence="2">
    <location>
        <begin position="23"/>
        <end position="259"/>
    </location>
</feature>
<keyword evidence="2" id="KW-0732">Signal</keyword>
<evidence type="ECO:0000313" key="3">
    <source>
        <dbReference type="EMBL" id="MBB4666154.1"/>
    </source>
</evidence>
<dbReference type="Proteomes" id="UP000573729">
    <property type="component" value="Unassembled WGS sequence"/>
</dbReference>
<protein>
    <recommendedName>
        <fullName evidence="5">Lipoprotein LprG</fullName>
    </recommendedName>
</protein>
<evidence type="ECO:0000256" key="1">
    <source>
        <dbReference type="SAM" id="MobiDB-lite"/>
    </source>
</evidence>
<feature type="compositionally biased region" description="Low complexity" evidence="1">
    <location>
        <begin position="42"/>
        <end position="56"/>
    </location>
</feature>
<dbReference type="RefSeq" id="WP_184215518.1">
    <property type="nucleotide sequence ID" value="NZ_JACHMD010000001.1"/>
</dbReference>
<dbReference type="AlphaFoldDB" id="A0A7W7BR33"/>
<dbReference type="EMBL" id="JACHMD010000001">
    <property type="protein sequence ID" value="MBB4666154.1"/>
    <property type="molecule type" value="Genomic_DNA"/>
</dbReference>
<organism evidence="3 4">
    <name type="scientific">Microbacterium marinum</name>
    <dbReference type="NCBI Taxonomy" id="421115"/>
    <lineage>
        <taxon>Bacteria</taxon>
        <taxon>Bacillati</taxon>
        <taxon>Actinomycetota</taxon>
        <taxon>Actinomycetes</taxon>
        <taxon>Micrococcales</taxon>
        <taxon>Microbacteriaceae</taxon>
        <taxon>Microbacterium</taxon>
    </lineage>
</organism>
<feature type="region of interest" description="Disordered" evidence="1">
    <location>
        <begin position="30"/>
        <end position="56"/>
    </location>
</feature>
<evidence type="ECO:0000313" key="4">
    <source>
        <dbReference type="Proteomes" id="UP000573729"/>
    </source>
</evidence>
<evidence type="ECO:0008006" key="5">
    <source>
        <dbReference type="Google" id="ProtNLM"/>
    </source>
</evidence>